<keyword evidence="2" id="KW-1185">Reference proteome</keyword>
<reference evidence="2" key="1">
    <citation type="submission" date="2016-10" db="EMBL/GenBank/DDBJ databases">
        <authorList>
            <person name="Varghese N."/>
            <person name="Submissions S."/>
        </authorList>
    </citation>
    <scope>NUCLEOTIDE SEQUENCE [LARGE SCALE GENOMIC DNA]</scope>
    <source>
        <strain evidence="2">DSM 23313</strain>
    </source>
</reference>
<evidence type="ECO:0000313" key="2">
    <source>
        <dbReference type="Proteomes" id="UP000243588"/>
    </source>
</evidence>
<dbReference type="Proteomes" id="UP000243588">
    <property type="component" value="Unassembled WGS sequence"/>
</dbReference>
<dbReference type="RefSeq" id="WP_176770739.1">
    <property type="nucleotide sequence ID" value="NZ_FNDQ01000011.1"/>
</dbReference>
<gene>
    <name evidence="1" type="ORF">SAMN05421818_11171</name>
</gene>
<dbReference type="EMBL" id="FNDQ01000011">
    <property type="protein sequence ID" value="SDH70640.1"/>
    <property type="molecule type" value="Genomic_DNA"/>
</dbReference>
<name>A0A1G8ELA1_9FLAO</name>
<evidence type="ECO:0000313" key="1">
    <source>
        <dbReference type="EMBL" id="SDH70640.1"/>
    </source>
</evidence>
<proteinExistence type="predicted"/>
<sequence length="56" mass="6326">MNLTTWSILNSMSRNTPANRKAVSLKIAQKKKKEKEAVANRKAALKAIVNQMNKKE</sequence>
<accession>A0A1G8ELA1</accession>
<protein>
    <submittedName>
        <fullName evidence="1">Uncharacterized protein</fullName>
    </submittedName>
</protein>
<organism evidence="1 2">
    <name type="scientific">Myroides phaeus</name>
    <dbReference type="NCBI Taxonomy" id="702745"/>
    <lineage>
        <taxon>Bacteria</taxon>
        <taxon>Pseudomonadati</taxon>
        <taxon>Bacteroidota</taxon>
        <taxon>Flavobacteriia</taxon>
        <taxon>Flavobacteriales</taxon>
        <taxon>Flavobacteriaceae</taxon>
        <taxon>Myroides</taxon>
    </lineage>
</organism>
<dbReference type="AlphaFoldDB" id="A0A1G8ELA1"/>